<dbReference type="Proteomes" id="UP000540519">
    <property type="component" value="Unassembled WGS sequence"/>
</dbReference>
<proteinExistence type="predicted"/>
<dbReference type="OrthoDB" id="187854at2"/>
<sequence length="186" mass="21298">MKVLKWILIVLAVLSLLFFFVLSPYMRTQTKKHSPETTVVYTKNGMDLSVTYSSPSKKDRVIFGELVPYDAVWRTGANEPTTFSTANDIKIAGKNLPAGTYSLWTRPSRQSWSVIFNKNIPEWGVTILSGGKETTRVLEEDVVEIEIPTEQIAETVENFTIDFDQQKELYMRISWDRTRVKVPISK</sequence>
<dbReference type="EMBL" id="RCNR01000022">
    <property type="protein sequence ID" value="MUH36631.1"/>
    <property type="molecule type" value="Genomic_DNA"/>
</dbReference>
<gene>
    <name evidence="2" type="ORF">D9O36_12330</name>
</gene>
<dbReference type="AlphaFoldDB" id="A0A7X3D218"/>
<comment type="caution">
    <text evidence="2">The sequence shown here is derived from an EMBL/GenBank/DDBJ whole genome shotgun (WGS) entry which is preliminary data.</text>
</comment>
<feature type="transmembrane region" description="Helical" evidence="1">
    <location>
        <begin position="6"/>
        <end position="25"/>
    </location>
</feature>
<reference evidence="2 3" key="1">
    <citation type="journal article" date="2019" name="Mar. Drugs">
        <title>Comparative Genomics and CAZyme Genome Repertoires of Marine Zobellia amurskyensis KMM 3526(T) and Zobellia laminariae KMM 3676(T).</title>
        <authorList>
            <person name="Chernysheva N."/>
            <person name="Bystritskaya E."/>
            <person name="Stenkova A."/>
            <person name="Golovkin I."/>
            <person name="Nedashkovskaya O."/>
            <person name="Isaeva M."/>
        </authorList>
    </citation>
    <scope>NUCLEOTIDE SEQUENCE [LARGE SCALE GENOMIC DNA]</scope>
    <source>
        <strain evidence="2 3">KMM 3526</strain>
    </source>
</reference>
<keyword evidence="1" id="KW-0472">Membrane</keyword>
<dbReference type="RefSeq" id="WP_155600140.1">
    <property type="nucleotide sequence ID" value="NZ_RCNR01000022.1"/>
</dbReference>
<protein>
    <submittedName>
        <fullName evidence="2">DUF2911 domain-containing protein</fullName>
    </submittedName>
</protein>
<accession>A0A7X3D218</accession>
<organism evidence="2 3">
    <name type="scientific">Zobellia amurskyensis</name>
    <dbReference type="NCBI Taxonomy" id="248905"/>
    <lineage>
        <taxon>Bacteria</taxon>
        <taxon>Pseudomonadati</taxon>
        <taxon>Bacteroidota</taxon>
        <taxon>Flavobacteriia</taxon>
        <taxon>Flavobacteriales</taxon>
        <taxon>Flavobacteriaceae</taxon>
        <taxon>Zobellia</taxon>
    </lineage>
</organism>
<evidence type="ECO:0000256" key="1">
    <source>
        <dbReference type="SAM" id="Phobius"/>
    </source>
</evidence>
<dbReference type="Pfam" id="PF11138">
    <property type="entry name" value="DUF2911"/>
    <property type="match status" value="1"/>
</dbReference>
<evidence type="ECO:0000313" key="3">
    <source>
        <dbReference type="Proteomes" id="UP000540519"/>
    </source>
</evidence>
<evidence type="ECO:0000313" key="2">
    <source>
        <dbReference type="EMBL" id="MUH36631.1"/>
    </source>
</evidence>
<name>A0A7X3D218_9FLAO</name>
<keyword evidence="3" id="KW-1185">Reference proteome</keyword>
<keyword evidence="1" id="KW-0812">Transmembrane</keyword>
<dbReference type="InterPro" id="IPR021314">
    <property type="entry name" value="DUF2911"/>
</dbReference>
<keyword evidence="1" id="KW-1133">Transmembrane helix</keyword>